<evidence type="ECO:0000313" key="4">
    <source>
        <dbReference type="Proteomes" id="UP000193228"/>
    </source>
</evidence>
<evidence type="ECO:0000256" key="1">
    <source>
        <dbReference type="ARBA" id="ARBA00022737"/>
    </source>
</evidence>
<organism evidence="3 4">
    <name type="scientific">Paraburkholderia susongensis</name>
    <dbReference type="NCBI Taxonomy" id="1515439"/>
    <lineage>
        <taxon>Bacteria</taxon>
        <taxon>Pseudomonadati</taxon>
        <taxon>Pseudomonadota</taxon>
        <taxon>Betaproteobacteria</taxon>
        <taxon>Burkholderiales</taxon>
        <taxon>Burkholderiaceae</taxon>
        <taxon>Paraburkholderia</taxon>
    </lineage>
</organism>
<gene>
    <name evidence="3" type="ORF">SAMN06265784_101297</name>
</gene>
<dbReference type="InterPro" id="IPR011990">
    <property type="entry name" value="TPR-like_helical_dom_sf"/>
</dbReference>
<keyword evidence="4" id="KW-1185">Reference proteome</keyword>
<proteinExistence type="predicted"/>
<dbReference type="EMBL" id="FXAT01000001">
    <property type="protein sequence ID" value="SMG08990.1"/>
    <property type="molecule type" value="Genomic_DNA"/>
</dbReference>
<evidence type="ECO:0000313" key="3">
    <source>
        <dbReference type="EMBL" id="SMG08990.1"/>
    </source>
</evidence>
<sequence>MTLFTIAPVGTCRIHTPLRRGAGRYPVLPVLARNYGFVHTSTEALQQLQFMFGKKDIPADVRTLTFRPGSAESFEKKPWPGADLYLVEISSRKLLSVDDHPIQMNYMVRHFGDFFADKKRTRQFWSMASPSRMAERREWLEQDFAFQRLAQADRDLLARIQRRDLKDAEIAAEMEQIAAMVGKDHLAFVTHVNADTPDNMPVEQRRELINTVVAIAKRMNVPCYDPTALMRKLGQANAMENGGLDLTHYTDLFSDQLCEAWYTGFVVPRVDTSEIQAPGKTEAVQHEDTAESLEAAWNAGRVLEVSQRLHAILRHGEGSRQHQLLLGRVQYELGDFEGAAAQFESFGAEPEFDEKTNLRLTQCYFETGRYEQAAQLAAALIADEHEAPAVLRICAESASKLGDTATALATWKRLFRVSTDTADASVAATAVIRLLEASGDAEGTIQWAHEVREVQPAHAPSFLALWDRALAASDRAALLELARETVEMGEAEILALAQRTAERGFATPAALLVVTQGLTRNNGKESTEWIARRATAWLDEGNAALTAGDMLQAADKIQARAQLNANGNALIRARRQLERQMRQDVRAALIAREYERAAGVLAIASQTLTTFPELASFRIRVAEALDDIGTALVYLRDASPLDDIAEGTWIKLARMAVRSGYYGEAIDAYARVLNSPSSDPALRIEAKRQILGLRSRAIRLAREAHRAGDYERAWALLERLQQLDPDNKEVSQEKKRVLAGLHAKVKSLDAANDVDRLSLGETILRLAPEDAVGLKAAATGAMRTHRFDQALKYWQALRTLSASPELIDGNIQKCRIFIDRARRKKAA</sequence>
<dbReference type="OrthoDB" id="8622636at2"/>
<dbReference type="AlphaFoldDB" id="A0A1X7I566"/>
<evidence type="ECO:0008006" key="5">
    <source>
        <dbReference type="Google" id="ProtNLM"/>
    </source>
</evidence>
<dbReference type="SUPFAM" id="SSF48452">
    <property type="entry name" value="TPR-like"/>
    <property type="match status" value="2"/>
</dbReference>
<dbReference type="PANTHER" id="PTHR45586">
    <property type="entry name" value="TPR REPEAT-CONTAINING PROTEIN PA4667"/>
    <property type="match status" value="1"/>
</dbReference>
<evidence type="ECO:0000256" key="2">
    <source>
        <dbReference type="ARBA" id="ARBA00022803"/>
    </source>
</evidence>
<accession>A0A1X7I566</accession>
<dbReference type="Pfam" id="PF14559">
    <property type="entry name" value="TPR_19"/>
    <property type="match status" value="1"/>
</dbReference>
<dbReference type="InterPro" id="IPR051012">
    <property type="entry name" value="CellSynth/LPSAsmb/PSIAsmb"/>
</dbReference>
<keyword evidence="2" id="KW-0802">TPR repeat</keyword>
<reference evidence="4" key="1">
    <citation type="submission" date="2017-04" db="EMBL/GenBank/DDBJ databases">
        <authorList>
            <person name="Varghese N."/>
            <person name="Submissions S."/>
        </authorList>
    </citation>
    <scope>NUCLEOTIDE SEQUENCE [LARGE SCALE GENOMIC DNA]</scope>
    <source>
        <strain evidence="4">LMG 29540</strain>
    </source>
</reference>
<name>A0A1X7I566_9BURK</name>
<dbReference type="PANTHER" id="PTHR45586:SF1">
    <property type="entry name" value="LIPOPOLYSACCHARIDE ASSEMBLY PROTEIN B"/>
    <property type="match status" value="1"/>
</dbReference>
<dbReference type="Gene3D" id="1.25.40.10">
    <property type="entry name" value="Tetratricopeptide repeat domain"/>
    <property type="match status" value="2"/>
</dbReference>
<keyword evidence="1" id="KW-0677">Repeat</keyword>
<protein>
    <recommendedName>
        <fullName evidence="5">Tetratricopeptide repeat-containing protein</fullName>
    </recommendedName>
</protein>
<dbReference type="RefSeq" id="WP_143808762.1">
    <property type="nucleotide sequence ID" value="NZ_FXAT01000001.1"/>
</dbReference>
<dbReference type="STRING" id="1515439.SAMN06265784_101297"/>
<dbReference type="Proteomes" id="UP000193228">
    <property type="component" value="Unassembled WGS sequence"/>
</dbReference>